<protein>
    <submittedName>
        <fullName evidence="1">Uncharacterized protein</fullName>
    </submittedName>
</protein>
<organism evidence="1 2">
    <name type="scientific">Brachyspira pilosicoli</name>
    <name type="common">Serpulina pilosicoli</name>
    <dbReference type="NCBI Taxonomy" id="52584"/>
    <lineage>
        <taxon>Bacteria</taxon>
        <taxon>Pseudomonadati</taxon>
        <taxon>Spirochaetota</taxon>
        <taxon>Spirochaetia</taxon>
        <taxon>Brachyspirales</taxon>
        <taxon>Brachyspiraceae</taxon>
        <taxon>Brachyspira</taxon>
    </lineage>
</organism>
<sequence>MSNIYQGNTGLGKGEAFFPATGVALCGFSQNQYNVSATTLQAKIGALKPNTLLPCTPVIINNDNTEANGTGNMTGFNPKTFVISKVAASASDVIDGFILESSQNIVDSSGNAGLPLEYGVVPIAKIGSGIEVFLPCNANLVNVALSTALYWDTTNKEITTVNTGTCALTGVKLLSSVVNGKRRKLNTNTVEWEDCTCVLVKL</sequence>
<proteinExistence type="predicted"/>
<gene>
    <name evidence="1" type="ORF">NEH99_09530</name>
</gene>
<dbReference type="EMBL" id="CP098754">
    <property type="protein sequence ID" value="WIH94525.1"/>
    <property type="molecule type" value="Genomic_DNA"/>
</dbReference>
<evidence type="ECO:0000313" key="2">
    <source>
        <dbReference type="Proteomes" id="UP001242021"/>
    </source>
</evidence>
<dbReference type="RefSeq" id="WP_284602589.1">
    <property type="nucleotide sequence ID" value="NZ_CP098752.1"/>
</dbReference>
<dbReference type="AlphaFoldDB" id="A0AAJ6GGF6"/>
<dbReference type="Proteomes" id="UP001242021">
    <property type="component" value="Chromosome"/>
</dbReference>
<name>A0AAJ6GGF6_BRAPL</name>
<accession>A0AAJ6GGF6</accession>
<reference evidence="1" key="1">
    <citation type="submission" date="2022-06" db="EMBL/GenBank/DDBJ databases">
        <title>Brachyspira pilosicoli from pigs in Switzerland.</title>
        <authorList>
            <person name="Schmitt S."/>
            <person name="Arnold M."/>
            <person name="Rossano A."/>
            <person name="Perreten V."/>
        </authorList>
    </citation>
    <scope>NUCLEOTIDE SEQUENCE</scope>
    <source>
        <strain evidence="1">MEI4028</strain>
    </source>
</reference>
<evidence type="ECO:0000313" key="1">
    <source>
        <dbReference type="EMBL" id="WIH94525.1"/>
    </source>
</evidence>